<evidence type="ECO:0000313" key="3">
    <source>
        <dbReference type="Proteomes" id="UP000783863"/>
    </source>
</evidence>
<feature type="domain" description="Winged helix-turn-helix transcription repressor HrcA DNA-binding" evidence="1">
    <location>
        <begin position="5"/>
        <end position="80"/>
    </location>
</feature>
<protein>
    <submittedName>
        <fullName evidence="2">TrmB family transcriptional regulator</fullName>
    </submittedName>
</protein>
<reference evidence="2" key="1">
    <citation type="submission" date="2021-06" db="EMBL/GenBank/DDBJ databases">
        <title>Halomicroarcula sp. F24A a new haloarchaeum isolated from saline soil.</title>
        <authorList>
            <person name="Duran-Viseras A."/>
            <person name="Sanchez-Porro C."/>
            <person name="Ventosa A."/>
        </authorList>
    </citation>
    <scope>NUCLEOTIDE SEQUENCE</scope>
    <source>
        <strain evidence="2">F24A</strain>
    </source>
</reference>
<dbReference type="Pfam" id="PF03444">
    <property type="entry name" value="WHD_HrcA"/>
    <property type="match status" value="1"/>
</dbReference>
<dbReference type="SUPFAM" id="SSF46785">
    <property type="entry name" value="Winged helix' DNA-binding domain"/>
    <property type="match status" value="1"/>
</dbReference>
<dbReference type="InterPro" id="IPR036388">
    <property type="entry name" value="WH-like_DNA-bd_sf"/>
</dbReference>
<dbReference type="Proteomes" id="UP000783863">
    <property type="component" value="Unassembled WGS sequence"/>
</dbReference>
<evidence type="ECO:0000313" key="2">
    <source>
        <dbReference type="EMBL" id="MBX0303594.1"/>
    </source>
</evidence>
<sequence>MVQIDLTTSQEQTLTALVNQHRPGEGPVKAQVVADEVDRSLGTIQNQMQRLAQLGVVEGVSGPAGGYEPTELAFEALGREPLDETAAVTVAHDYERLDVTVDRLTFTSVHHPESCRAELHLQQSVADFSVGQAVAAGPLPLSGLVVAGTVEAIDDTSNTLILDIAKLEAPVESPE</sequence>
<dbReference type="InterPro" id="IPR005104">
    <property type="entry name" value="WHTH_HrcA_DNA-bd"/>
</dbReference>
<proteinExistence type="predicted"/>
<evidence type="ECO:0000259" key="1">
    <source>
        <dbReference type="Pfam" id="PF03444"/>
    </source>
</evidence>
<organism evidence="2 3">
    <name type="scientific">Haloarcula salinisoli</name>
    <dbReference type="NCBI Taxonomy" id="2487746"/>
    <lineage>
        <taxon>Archaea</taxon>
        <taxon>Methanobacteriati</taxon>
        <taxon>Methanobacteriota</taxon>
        <taxon>Stenosarchaea group</taxon>
        <taxon>Halobacteria</taxon>
        <taxon>Halobacteriales</taxon>
        <taxon>Haloarculaceae</taxon>
        <taxon>Haloarcula</taxon>
    </lineage>
</organism>
<dbReference type="AlphaFoldDB" id="A0A8J7YIC6"/>
<dbReference type="InterPro" id="IPR036390">
    <property type="entry name" value="WH_DNA-bd_sf"/>
</dbReference>
<keyword evidence="3" id="KW-1185">Reference proteome</keyword>
<dbReference type="GO" id="GO:0006355">
    <property type="term" value="P:regulation of DNA-templated transcription"/>
    <property type="evidence" value="ECO:0007669"/>
    <property type="project" value="InterPro"/>
</dbReference>
<dbReference type="GO" id="GO:0003677">
    <property type="term" value="F:DNA binding"/>
    <property type="evidence" value="ECO:0007669"/>
    <property type="project" value="InterPro"/>
</dbReference>
<dbReference type="Gene3D" id="1.10.10.10">
    <property type="entry name" value="Winged helix-like DNA-binding domain superfamily/Winged helix DNA-binding domain"/>
    <property type="match status" value="1"/>
</dbReference>
<comment type="caution">
    <text evidence="2">The sequence shown here is derived from an EMBL/GenBank/DDBJ whole genome shotgun (WGS) entry which is preliminary data.</text>
</comment>
<name>A0A8J7YIC6_9EURY</name>
<dbReference type="RefSeq" id="WP_220587790.1">
    <property type="nucleotide sequence ID" value="NZ_RKLQ01000001.1"/>
</dbReference>
<accession>A0A8J7YIC6</accession>
<gene>
    <name evidence="2" type="ORF">EGD98_07900</name>
</gene>
<dbReference type="EMBL" id="RKLQ01000001">
    <property type="protein sequence ID" value="MBX0303594.1"/>
    <property type="molecule type" value="Genomic_DNA"/>
</dbReference>